<dbReference type="RefSeq" id="WP_108307995.1">
    <property type="nucleotide sequence ID" value="NZ_CP020921.1"/>
</dbReference>
<evidence type="ECO:0000313" key="2">
    <source>
        <dbReference type="EMBL" id="AWB09554.1"/>
    </source>
</evidence>
<dbReference type="OrthoDB" id="9553428at2"/>
<dbReference type="KEGG" id="taci:TDSAC_0167"/>
<dbReference type="AlphaFoldDB" id="A0A2R4VYL0"/>
<feature type="domain" description="Surface-adhesin protein E-like" evidence="1">
    <location>
        <begin position="10"/>
        <end position="120"/>
    </location>
</feature>
<proteinExistence type="predicted"/>
<accession>A0A2R4VYL0</accession>
<keyword evidence="3" id="KW-1185">Reference proteome</keyword>
<organism evidence="2 3">
    <name type="scientific">Thermodesulfobium acidiphilum</name>
    <dbReference type="NCBI Taxonomy" id="1794699"/>
    <lineage>
        <taxon>Bacteria</taxon>
        <taxon>Pseudomonadati</taxon>
        <taxon>Thermodesulfobiota</taxon>
        <taxon>Thermodesulfobiia</taxon>
        <taxon>Thermodesulfobiales</taxon>
        <taxon>Thermodesulfobiaceae</taxon>
        <taxon>Thermodesulfobium</taxon>
    </lineage>
</organism>
<name>A0A2R4VYL0_THEAF</name>
<dbReference type="Proteomes" id="UP000244792">
    <property type="component" value="Chromosome"/>
</dbReference>
<reference evidence="2 3" key="1">
    <citation type="submission" date="2017-04" db="EMBL/GenBank/DDBJ databases">
        <title>Genomic insights into metabolism of Thermodesulfobium acidiphilum.</title>
        <authorList>
            <person name="Toshchakov S.V."/>
            <person name="Frolov E.N."/>
            <person name="Kublanov I.V."/>
            <person name="Samarov N.I."/>
            <person name="Novikov A."/>
            <person name="Lebedinsky A.V."/>
            <person name="Bonch-Osmolovskaya E.A."/>
            <person name="Chernyh N.A."/>
        </authorList>
    </citation>
    <scope>NUCLEOTIDE SEQUENCE [LARGE SCALE GENOMIC DNA]</scope>
    <source>
        <strain evidence="2 3">3127-1</strain>
    </source>
</reference>
<dbReference type="EMBL" id="CP020921">
    <property type="protein sequence ID" value="AWB09554.1"/>
    <property type="molecule type" value="Genomic_DNA"/>
</dbReference>
<dbReference type="Pfam" id="PF16747">
    <property type="entry name" value="Adhesin_E"/>
    <property type="match status" value="1"/>
</dbReference>
<sequence length="132" mass="15550">MEDRWFLGVATEDEDYFIDTRSIQEEDGFLEVIIKEVLKSESAKNRELEFIESKINKKINLDHSLWKWRFNPKNMTYTILSIGYFDSNGKLLLNMKSDESDLHWEEIEPETAAENIFEAVKDVVQNMPEKGI</sequence>
<evidence type="ECO:0000259" key="1">
    <source>
        <dbReference type="Pfam" id="PF16747"/>
    </source>
</evidence>
<dbReference type="InterPro" id="IPR031939">
    <property type="entry name" value="Adhesin_E-like"/>
</dbReference>
<evidence type="ECO:0000313" key="3">
    <source>
        <dbReference type="Proteomes" id="UP000244792"/>
    </source>
</evidence>
<protein>
    <recommendedName>
        <fullName evidence="1">Surface-adhesin protein E-like domain-containing protein</fullName>
    </recommendedName>
</protein>
<gene>
    <name evidence="2" type="ORF">TDSAC_0167</name>
</gene>